<dbReference type="InterPro" id="IPR036942">
    <property type="entry name" value="Beta-barrel_TonB_sf"/>
</dbReference>
<organism evidence="8 9">
    <name type="scientific">Algibacter agarivorans</name>
    <dbReference type="NCBI Taxonomy" id="1109741"/>
    <lineage>
        <taxon>Bacteria</taxon>
        <taxon>Pseudomonadati</taxon>
        <taxon>Bacteroidota</taxon>
        <taxon>Flavobacteriia</taxon>
        <taxon>Flavobacteriales</taxon>
        <taxon>Flavobacteriaceae</taxon>
        <taxon>Algibacter</taxon>
    </lineage>
</organism>
<comment type="subcellular location">
    <subcellularLocation>
        <location evidence="1">Cell outer membrane</location>
        <topology evidence="1">Multi-pass membrane protein</topology>
    </subcellularLocation>
</comment>
<evidence type="ECO:0000313" key="8">
    <source>
        <dbReference type="EMBL" id="GAA4943517.1"/>
    </source>
</evidence>
<dbReference type="SUPFAM" id="SSF56935">
    <property type="entry name" value="Porins"/>
    <property type="match status" value="1"/>
</dbReference>
<dbReference type="PANTHER" id="PTHR30069:SF29">
    <property type="entry name" value="HEMOGLOBIN AND HEMOGLOBIN-HAPTOGLOBIN-BINDING PROTEIN 1-RELATED"/>
    <property type="match status" value="1"/>
</dbReference>
<dbReference type="PANTHER" id="PTHR30069">
    <property type="entry name" value="TONB-DEPENDENT OUTER MEMBRANE RECEPTOR"/>
    <property type="match status" value="1"/>
</dbReference>
<evidence type="ECO:0000256" key="3">
    <source>
        <dbReference type="ARBA" id="ARBA00022452"/>
    </source>
</evidence>
<evidence type="ECO:0000256" key="6">
    <source>
        <dbReference type="ARBA" id="ARBA00023136"/>
    </source>
</evidence>
<sequence>MRKHIKNIFTGILLLSVSFGFSQRTKNDTINTGVIDVVKPYAPTISDAFKVKEIPALDDETTETKKEIKYNIFSFPVASTFTPAKGKAAVVEKKAPAKLFDNYATLGVGTYTTVLGEVYLNHAINRNESVGGYVSHHSSAGGIEGLSFDDDFSNSKVNLNYSNRLRDLAWNVEAGFQHQMYNWYGVPQSQIVQAQANNIKVGHSFYNAHFGGDITFEDTYINSASFFFRRFGDDQGSGENRFIAKAKVDVPINDVEISTDIKIDYLGGTFDSNYFSNQELNYGNFQIGISPTYQLKQDDLTVNLGVSLYYLNDKESGDSKFFVYPNITASYRLVNDVLIAYGGIQGDLIQNSYCGFANENPFVSPTLFIAPTDQLYNAYVGLKGKLSSNMSYNVSGSYLSDRNKALYKTNTIRNLAPQNPYDYGNSFGMVYDDVDTFGVAGEINVDVNRNFKLGIKAEYFSYSTDDESEAWNLPDVKGTLFLDYQINDHWFAGANLFYIGERQDQLVLEGTLLPEDLVTNVTLESYFDANAHVGYHINEQFSVFAKANNIADEGYQKWQSFPVQSIQFLAGATYKFDF</sequence>
<gene>
    <name evidence="8" type="ORF">GCM10023314_15730</name>
</gene>
<evidence type="ECO:0000256" key="4">
    <source>
        <dbReference type="ARBA" id="ARBA00022692"/>
    </source>
</evidence>
<dbReference type="InterPro" id="IPR039426">
    <property type="entry name" value="TonB-dep_rcpt-like"/>
</dbReference>
<evidence type="ECO:0000256" key="1">
    <source>
        <dbReference type="ARBA" id="ARBA00004571"/>
    </source>
</evidence>
<keyword evidence="6" id="KW-0472">Membrane</keyword>
<proteinExistence type="predicted"/>
<keyword evidence="7" id="KW-0998">Cell outer membrane</keyword>
<comment type="caution">
    <text evidence="8">The sequence shown here is derived from an EMBL/GenBank/DDBJ whole genome shotgun (WGS) entry which is preliminary data.</text>
</comment>
<evidence type="ECO:0000256" key="5">
    <source>
        <dbReference type="ARBA" id="ARBA00022729"/>
    </source>
</evidence>
<dbReference type="Gene3D" id="2.40.170.20">
    <property type="entry name" value="TonB-dependent receptor, beta-barrel domain"/>
    <property type="match status" value="1"/>
</dbReference>
<accession>A0ABP9GIA5</accession>
<keyword evidence="4" id="KW-0812">Transmembrane</keyword>
<keyword evidence="9" id="KW-1185">Reference proteome</keyword>
<keyword evidence="3" id="KW-1134">Transmembrane beta strand</keyword>
<reference evidence="9" key="1">
    <citation type="journal article" date="2019" name="Int. J. Syst. Evol. Microbiol.">
        <title>The Global Catalogue of Microorganisms (GCM) 10K type strain sequencing project: providing services to taxonomists for standard genome sequencing and annotation.</title>
        <authorList>
            <consortium name="The Broad Institute Genomics Platform"/>
            <consortium name="The Broad Institute Genome Sequencing Center for Infectious Disease"/>
            <person name="Wu L."/>
            <person name="Ma J."/>
        </authorList>
    </citation>
    <scope>NUCLEOTIDE SEQUENCE [LARGE SCALE GENOMIC DNA]</scope>
    <source>
        <strain evidence="9">JCM 18285</strain>
    </source>
</reference>
<protein>
    <submittedName>
        <fullName evidence="8">TonB-dependent receptor</fullName>
    </submittedName>
</protein>
<dbReference type="EMBL" id="BAABJJ010000019">
    <property type="protein sequence ID" value="GAA4943517.1"/>
    <property type="molecule type" value="Genomic_DNA"/>
</dbReference>
<evidence type="ECO:0000256" key="7">
    <source>
        <dbReference type="ARBA" id="ARBA00023237"/>
    </source>
</evidence>
<keyword evidence="8" id="KW-0675">Receptor</keyword>
<evidence type="ECO:0000313" key="9">
    <source>
        <dbReference type="Proteomes" id="UP001501302"/>
    </source>
</evidence>
<dbReference type="RefSeq" id="WP_345191286.1">
    <property type="nucleotide sequence ID" value="NZ_BAABJJ010000019.1"/>
</dbReference>
<dbReference type="Proteomes" id="UP001501302">
    <property type="component" value="Unassembled WGS sequence"/>
</dbReference>
<keyword evidence="2" id="KW-0813">Transport</keyword>
<name>A0ABP9GIA5_9FLAO</name>
<evidence type="ECO:0000256" key="2">
    <source>
        <dbReference type="ARBA" id="ARBA00022448"/>
    </source>
</evidence>
<keyword evidence="5" id="KW-0732">Signal</keyword>